<dbReference type="GO" id="GO:0070402">
    <property type="term" value="F:NADPH binding"/>
    <property type="evidence" value="ECO:0007669"/>
    <property type="project" value="TreeGrafter"/>
</dbReference>
<proteinExistence type="predicted"/>
<evidence type="ECO:0000313" key="2">
    <source>
        <dbReference type="Proteomes" id="UP000179005"/>
    </source>
</evidence>
<protein>
    <submittedName>
        <fullName evidence="1">Thymidylate synthase</fullName>
    </submittedName>
</protein>
<dbReference type="PANTHER" id="PTHR34934:SF1">
    <property type="entry name" value="FLAVIN-DEPENDENT THYMIDYLATE SYNTHASE"/>
    <property type="match status" value="1"/>
</dbReference>
<dbReference type="PROSITE" id="PS51331">
    <property type="entry name" value="THYX"/>
    <property type="match status" value="1"/>
</dbReference>
<dbReference type="InterPro" id="IPR036098">
    <property type="entry name" value="Thymidylate_synthase_ThyX_sf"/>
</dbReference>
<dbReference type="PANTHER" id="PTHR34934">
    <property type="entry name" value="FLAVIN-DEPENDENT THYMIDYLATE SYNTHASE"/>
    <property type="match status" value="1"/>
</dbReference>
<accession>A0A1F4VAL3</accession>
<gene>
    <name evidence="1" type="ORF">A2797_00245</name>
</gene>
<name>A0A1F4VAL3_UNCKA</name>
<reference evidence="1 2" key="1">
    <citation type="journal article" date="2016" name="Nat. Commun.">
        <title>Thousands of microbial genomes shed light on interconnected biogeochemical processes in an aquifer system.</title>
        <authorList>
            <person name="Anantharaman K."/>
            <person name="Brown C.T."/>
            <person name="Hug L.A."/>
            <person name="Sharon I."/>
            <person name="Castelle C.J."/>
            <person name="Probst A.J."/>
            <person name="Thomas B.C."/>
            <person name="Singh A."/>
            <person name="Wilkins M.J."/>
            <person name="Karaoz U."/>
            <person name="Brodie E.L."/>
            <person name="Williams K.H."/>
            <person name="Hubbard S.S."/>
            <person name="Banfield J.F."/>
        </authorList>
    </citation>
    <scope>NUCLEOTIDE SEQUENCE [LARGE SCALE GENOMIC DNA]</scope>
</reference>
<dbReference type="STRING" id="1802619.A2797_00245"/>
<dbReference type="GO" id="GO:0050660">
    <property type="term" value="F:flavin adenine dinucleotide binding"/>
    <property type="evidence" value="ECO:0007669"/>
    <property type="project" value="InterPro"/>
</dbReference>
<organism evidence="1 2">
    <name type="scientific">candidate division WWE3 bacterium RIFCSPHIGHO2_01_FULL_48_15</name>
    <dbReference type="NCBI Taxonomy" id="1802619"/>
    <lineage>
        <taxon>Bacteria</taxon>
        <taxon>Katanobacteria</taxon>
    </lineage>
</organism>
<dbReference type="GO" id="GO:0006231">
    <property type="term" value="P:dTMP biosynthetic process"/>
    <property type="evidence" value="ECO:0007669"/>
    <property type="project" value="InterPro"/>
</dbReference>
<dbReference type="Gene3D" id="3.30.1360.170">
    <property type="match status" value="1"/>
</dbReference>
<dbReference type="SUPFAM" id="SSF69796">
    <property type="entry name" value="Thymidylate synthase-complementing protein Thy1"/>
    <property type="match status" value="1"/>
</dbReference>
<sequence>MRKVEPKVFLVGETRVVEKGLQSYLAHLGVPDWVSDAPTDAERLIEVMGRLCYRSFKPGLNPNVTKIREHNKDYIENINKVRHGSVIEHAMANFVFADVSRVFTHELVRHRVGTAMSQESLRFVRLDDLGQWLPTVIREDQEAVEIFARTFQELEQLQVALAEHFQLDAPGVPFHRKKLITSAMRRIAPDGLATTIGWSANMRTIRWLLEARTDPGAEEEIRLVFGKVGEIVVTRYPHLFSDFTADVVEGLPHYKPAYSKV</sequence>
<dbReference type="Proteomes" id="UP000179005">
    <property type="component" value="Unassembled WGS sequence"/>
</dbReference>
<comment type="caution">
    <text evidence="1">The sequence shown here is derived from an EMBL/GenBank/DDBJ whole genome shotgun (WGS) entry which is preliminary data.</text>
</comment>
<dbReference type="GO" id="GO:0050797">
    <property type="term" value="F:thymidylate synthase (FAD) activity"/>
    <property type="evidence" value="ECO:0007669"/>
    <property type="project" value="InterPro"/>
</dbReference>
<dbReference type="InterPro" id="IPR003669">
    <property type="entry name" value="Thymidylate_synthase_ThyX"/>
</dbReference>
<dbReference type="Pfam" id="PF02511">
    <property type="entry name" value="Thy1"/>
    <property type="match status" value="1"/>
</dbReference>
<dbReference type="EMBL" id="MEVC01000023">
    <property type="protein sequence ID" value="OGC54206.1"/>
    <property type="molecule type" value="Genomic_DNA"/>
</dbReference>
<dbReference type="CDD" id="cd20175">
    <property type="entry name" value="ThyX"/>
    <property type="match status" value="1"/>
</dbReference>
<evidence type="ECO:0000313" key="1">
    <source>
        <dbReference type="EMBL" id="OGC54206.1"/>
    </source>
</evidence>
<dbReference type="GO" id="GO:0004799">
    <property type="term" value="F:thymidylate synthase activity"/>
    <property type="evidence" value="ECO:0007669"/>
    <property type="project" value="TreeGrafter"/>
</dbReference>
<dbReference type="AlphaFoldDB" id="A0A1F4VAL3"/>